<name>B3S7Q5_TRIAD</name>
<dbReference type="CTD" id="6757515"/>
<dbReference type="Proteomes" id="UP000009022">
    <property type="component" value="Unassembled WGS sequence"/>
</dbReference>
<gene>
    <name evidence="3" type="ORF">TRIADDRAFT_60254</name>
</gene>
<evidence type="ECO:0000313" key="3">
    <source>
        <dbReference type="EMBL" id="EDV21235.1"/>
    </source>
</evidence>
<dbReference type="HOGENOM" id="CLU_864160_0_0_1"/>
<dbReference type="EMBL" id="DS985254">
    <property type="protein sequence ID" value="EDV21235.1"/>
    <property type="molecule type" value="Genomic_DNA"/>
</dbReference>
<organism evidence="3 4">
    <name type="scientific">Trichoplax adhaerens</name>
    <name type="common">Trichoplax reptans</name>
    <dbReference type="NCBI Taxonomy" id="10228"/>
    <lineage>
        <taxon>Eukaryota</taxon>
        <taxon>Metazoa</taxon>
        <taxon>Placozoa</taxon>
        <taxon>Uniplacotomia</taxon>
        <taxon>Trichoplacea</taxon>
        <taxon>Trichoplacidae</taxon>
        <taxon>Trichoplax</taxon>
    </lineage>
</organism>
<evidence type="ECO:0000256" key="2">
    <source>
        <dbReference type="SAM" id="MobiDB-lite"/>
    </source>
</evidence>
<feature type="region of interest" description="Disordered" evidence="2">
    <location>
        <begin position="171"/>
        <end position="202"/>
    </location>
</feature>
<dbReference type="AlphaFoldDB" id="B3S7Q5"/>
<proteinExistence type="predicted"/>
<reference evidence="3 4" key="1">
    <citation type="journal article" date="2008" name="Nature">
        <title>The Trichoplax genome and the nature of placozoans.</title>
        <authorList>
            <person name="Srivastava M."/>
            <person name="Begovic E."/>
            <person name="Chapman J."/>
            <person name="Putnam N.H."/>
            <person name="Hellsten U."/>
            <person name="Kawashima T."/>
            <person name="Kuo A."/>
            <person name="Mitros T."/>
            <person name="Salamov A."/>
            <person name="Carpenter M.L."/>
            <person name="Signorovitch A.Y."/>
            <person name="Moreno M.A."/>
            <person name="Kamm K."/>
            <person name="Grimwood J."/>
            <person name="Schmutz J."/>
            <person name="Shapiro H."/>
            <person name="Grigoriev I.V."/>
            <person name="Buss L.W."/>
            <person name="Schierwater B."/>
            <person name="Dellaporta S.L."/>
            <person name="Rokhsar D.S."/>
        </authorList>
    </citation>
    <scope>NUCLEOTIDE SEQUENCE [LARGE SCALE GENOMIC DNA]</scope>
    <source>
        <strain evidence="3 4">Grell-BS-1999</strain>
    </source>
</reference>
<accession>B3S7Q5</accession>
<feature type="compositionally biased region" description="Polar residues" evidence="2">
    <location>
        <begin position="177"/>
        <end position="197"/>
    </location>
</feature>
<dbReference type="KEGG" id="tad:TRIADDRAFT_60254"/>
<protein>
    <submittedName>
        <fullName evidence="3">Uncharacterized protein</fullName>
    </submittedName>
</protein>
<keyword evidence="1" id="KW-0175">Coiled coil</keyword>
<feature type="coiled-coil region" evidence="1">
    <location>
        <begin position="19"/>
        <end position="46"/>
    </location>
</feature>
<keyword evidence="4" id="KW-1185">Reference proteome</keyword>
<dbReference type="GeneID" id="6757515"/>
<dbReference type="RefSeq" id="XP_002116202.1">
    <property type="nucleotide sequence ID" value="XM_002116166.1"/>
</dbReference>
<evidence type="ECO:0000256" key="1">
    <source>
        <dbReference type="SAM" id="Coils"/>
    </source>
</evidence>
<sequence>MINSVSRRNEALQSQWEEMKEVDKELQAIIQKIKDYQKEVNNHYAELHHKHQSLYEDYKDKREQLIQIRESLIGQMYISETRCMVKSAKNQFEKLLKDYHAFNNEVVVSELTLEIGKHQQEHIFTDLFEQLQVYRNALMAKWNTNLDKFCSTLDSPFFSNQEIFIRQDTNENENSYDTDSVQNSAGDDTSTIRSDQSPRLGKNDKLAYVQAEPTSNLRLTNVNTNTEGLEYWNKKKLEKEFPSTENSDSLYDDYKLTARYFNKHIYDPIISPRQEESPYWNRQDLVLAIQRSQEANRLGVKIISLLSSLSINDFTLSSLKEL</sequence>
<dbReference type="InParanoid" id="B3S7Q5"/>
<evidence type="ECO:0000313" key="4">
    <source>
        <dbReference type="Proteomes" id="UP000009022"/>
    </source>
</evidence>